<evidence type="ECO:0000256" key="4">
    <source>
        <dbReference type="ARBA" id="ARBA00022867"/>
    </source>
</evidence>
<keyword evidence="4" id="KW-0531">Neurotransmitter degradation</keyword>
<dbReference type="Proteomes" id="UP000046393">
    <property type="component" value="Unplaced"/>
</dbReference>
<keyword evidence="10" id="KW-1185">Reference proteome</keyword>
<dbReference type="GO" id="GO:0003990">
    <property type="term" value="F:acetylcholinesterase activity"/>
    <property type="evidence" value="ECO:0007669"/>
    <property type="project" value="UniProtKB-EC"/>
</dbReference>
<evidence type="ECO:0000256" key="3">
    <source>
        <dbReference type="ARBA" id="ARBA00022801"/>
    </source>
</evidence>
<feature type="active site" description="Charge relay system" evidence="7">
    <location>
        <position position="464"/>
    </location>
</feature>
<dbReference type="PRINTS" id="PR00878">
    <property type="entry name" value="CHOLNESTRASE"/>
</dbReference>
<evidence type="ECO:0000313" key="11">
    <source>
        <dbReference type="WBParaSite" id="SMUV_0000464201-mRNA-1"/>
    </source>
</evidence>
<dbReference type="Pfam" id="PF00135">
    <property type="entry name" value="COesterase"/>
    <property type="match status" value="1"/>
</dbReference>
<feature type="active site" description="Acyl-ester intermediate" evidence="7">
    <location>
        <position position="204"/>
    </location>
</feature>
<name>A0A0N5AJK1_9BILA</name>
<dbReference type="GO" id="GO:0005886">
    <property type="term" value="C:plasma membrane"/>
    <property type="evidence" value="ECO:0007669"/>
    <property type="project" value="TreeGrafter"/>
</dbReference>
<dbReference type="PROSITE" id="PS00122">
    <property type="entry name" value="CARBOXYLESTERASE_B_1"/>
    <property type="match status" value="1"/>
</dbReference>
<dbReference type="WBParaSite" id="SMUV_0000464201-mRNA-1">
    <property type="protein sequence ID" value="SMUV_0000464201-mRNA-1"/>
    <property type="gene ID" value="SMUV_0000464201"/>
</dbReference>
<dbReference type="PROSITE" id="PS00941">
    <property type="entry name" value="CARBOXYLESTERASE_B_2"/>
    <property type="match status" value="1"/>
</dbReference>
<keyword evidence="2" id="KW-0719">Serine esterase</keyword>
<dbReference type="STRING" id="451379.A0A0N5AJK1"/>
<keyword evidence="5" id="KW-1015">Disulfide bond</keyword>
<comment type="similarity">
    <text evidence="1 8">Belongs to the type-B carboxylesterase/lipase family.</text>
</comment>
<evidence type="ECO:0000313" key="10">
    <source>
        <dbReference type="Proteomes" id="UP000046393"/>
    </source>
</evidence>
<dbReference type="InterPro" id="IPR002018">
    <property type="entry name" value="CarbesteraseB"/>
</dbReference>
<protein>
    <recommendedName>
        <fullName evidence="8">Carboxylic ester hydrolase</fullName>
        <ecNumber evidence="8">3.1.1.-</ecNumber>
    </recommendedName>
</protein>
<dbReference type="GO" id="GO:0005615">
    <property type="term" value="C:extracellular space"/>
    <property type="evidence" value="ECO:0007669"/>
    <property type="project" value="TreeGrafter"/>
</dbReference>
<dbReference type="InterPro" id="IPR019819">
    <property type="entry name" value="Carboxylesterase_B_CS"/>
</dbReference>
<evidence type="ECO:0000256" key="6">
    <source>
        <dbReference type="ARBA" id="ARBA00048484"/>
    </source>
</evidence>
<evidence type="ECO:0000256" key="2">
    <source>
        <dbReference type="ARBA" id="ARBA00022487"/>
    </source>
</evidence>
<dbReference type="AlphaFoldDB" id="A0A0N5AJK1"/>
<accession>A0A0N5AJK1</accession>
<dbReference type="CDD" id="cd00312">
    <property type="entry name" value="Esterase_lipase"/>
    <property type="match status" value="1"/>
</dbReference>
<dbReference type="EC" id="3.1.1.-" evidence="8"/>
<sequence>MLQSISGQQVILNDGTKVIGRLSKSANGKTVTEFLGIPYAEPPINERRFKKPVKVSRREVVHAITRPKSCMQSLDTYFGDFYGATMWNSNVPMSEDCLYLNIFVPNTVQREGNLPVMVWVYGGGFWSGCSTLDIYDGKTLASEENVVVVTINYRVSVFGFLYLGDNDIPGNMGLWDQLESFKWVRQHIDTFGGDPDRVTIFGESAGAASVALHYVSPQSQDYFRRAILQSGGATSPWATESKQVAMSRAIVLYNSLCAEANPLDSKNLSNWDVKRKLIYDCVVKADADQLLTVEWSPTVEFVDFPWVPVIDNDFLIELPSTSLKTGNFKKNSELLVGSNRDEAIYFIVYQLTNIFPVSSFFNRSDFVKDRKVWKKCAISLLPQYMVQNPILFASILHEYEPEELNPHPIRWLDSLDKMLGDLHFTCSVNEIALANSEHGGSTYYYYFTHRATQQTWPKWMGVVHGYEINFIFGEPLNSTFSYTDEEKSLSWRMMHYWANFARSGNPNKNPDGSQFMLDWPLYTKATMQYMNLTVDSEYDKGSGWIGSGPRRKQCVFWHKHIPTLSAAVGDLDEQLLQWKRSINQWQNEYMVDWQLQFEQYKKYQSYRYADNDNRGYCQ</sequence>
<dbReference type="PANTHER" id="PTHR43918:SF12">
    <property type="entry name" value="ACETYLCHOLINESTERASE 1"/>
    <property type="match status" value="1"/>
</dbReference>
<evidence type="ECO:0000256" key="7">
    <source>
        <dbReference type="PIRSR" id="PIRSR600997-1"/>
    </source>
</evidence>
<evidence type="ECO:0000256" key="8">
    <source>
        <dbReference type="RuleBase" id="RU361235"/>
    </source>
</evidence>
<evidence type="ECO:0000259" key="9">
    <source>
        <dbReference type="Pfam" id="PF00135"/>
    </source>
</evidence>
<evidence type="ECO:0000256" key="5">
    <source>
        <dbReference type="ARBA" id="ARBA00023157"/>
    </source>
</evidence>
<dbReference type="FunFam" id="3.40.50.1820:FF:000029">
    <property type="entry name" value="Acetylcholinesterase"/>
    <property type="match status" value="1"/>
</dbReference>
<dbReference type="PANTHER" id="PTHR43918">
    <property type="entry name" value="ACETYLCHOLINESTERASE"/>
    <property type="match status" value="1"/>
</dbReference>
<dbReference type="ESTHER" id="9bila-a0a0n5ajk1">
    <property type="family name" value="ACHE"/>
</dbReference>
<dbReference type="InterPro" id="IPR050654">
    <property type="entry name" value="AChE-related_enzymes"/>
</dbReference>
<dbReference type="InterPro" id="IPR019826">
    <property type="entry name" value="Carboxylesterase_B_AS"/>
</dbReference>
<dbReference type="InterPro" id="IPR029058">
    <property type="entry name" value="AB_hydrolase_fold"/>
</dbReference>
<organism evidence="10 11">
    <name type="scientific">Syphacia muris</name>
    <dbReference type="NCBI Taxonomy" id="451379"/>
    <lineage>
        <taxon>Eukaryota</taxon>
        <taxon>Metazoa</taxon>
        <taxon>Ecdysozoa</taxon>
        <taxon>Nematoda</taxon>
        <taxon>Chromadorea</taxon>
        <taxon>Rhabditida</taxon>
        <taxon>Spirurina</taxon>
        <taxon>Oxyuridomorpha</taxon>
        <taxon>Oxyuroidea</taxon>
        <taxon>Oxyuridae</taxon>
        <taxon>Syphacia</taxon>
    </lineage>
</organism>
<dbReference type="GO" id="GO:0006581">
    <property type="term" value="P:acetylcholine catabolic process"/>
    <property type="evidence" value="ECO:0007669"/>
    <property type="project" value="TreeGrafter"/>
</dbReference>
<reference evidence="11" key="1">
    <citation type="submission" date="2017-02" db="UniProtKB">
        <authorList>
            <consortium name="WormBaseParasite"/>
        </authorList>
    </citation>
    <scope>IDENTIFICATION</scope>
</reference>
<keyword evidence="3 8" id="KW-0378">Hydrolase</keyword>
<feature type="domain" description="Carboxylesterase type B" evidence="9">
    <location>
        <begin position="16"/>
        <end position="557"/>
    </location>
</feature>
<dbReference type="GO" id="GO:0019695">
    <property type="term" value="P:choline metabolic process"/>
    <property type="evidence" value="ECO:0007669"/>
    <property type="project" value="TreeGrafter"/>
</dbReference>
<feature type="active site" description="Charge relay system" evidence="7">
    <location>
        <position position="342"/>
    </location>
</feature>
<comment type="catalytic activity">
    <reaction evidence="6">
        <text>acetylcholine + H2O = choline + acetate + H(+)</text>
        <dbReference type="Rhea" id="RHEA:17561"/>
        <dbReference type="ChEBI" id="CHEBI:15354"/>
        <dbReference type="ChEBI" id="CHEBI:15355"/>
        <dbReference type="ChEBI" id="CHEBI:15377"/>
        <dbReference type="ChEBI" id="CHEBI:15378"/>
        <dbReference type="ChEBI" id="CHEBI:30089"/>
        <dbReference type="EC" id="3.1.1.7"/>
    </reaction>
</comment>
<proteinExistence type="inferred from homology"/>
<dbReference type="SUPFAM" id="SSF53474">
    <property type="entry name" value="alpha/beta-Hydrolases"/>
    <property type="match status" value="1"/>
</dbReference>
<dbReference type="InterPro" id="IPR000997">
    <property type="entry name" value="Cholinesterase"/>
</dbReference>
<evidence type="ECO:0000256" key="1">
    <source>
        <dbReference type="ARBA" id="ARBA00005964"/>
    </source>
</evidence>
<dbReference type="Gene3D" id="3.40.50.1820">
    <property type="entry name" value="alpha/beta hydrolase"/>
    <property type="match status" value="1"/>
</dbReference>